<dbReference type="AlphaFoldDB" id="A0A0A1U1C2"/>
<evidence type="ECO:0000256" key="1">
    <source>
        <dbReference type="ARBA" id="ARBA00006941"/>
    </source>
</evidence>
<dbReference type="Proteomes" id="UP000014680">
    <property type="component" value="Unassembled WGS sequence"/>
</dbReference>
<dbReference type="GeneID" id="14886812"/>
<dbReference type="VEuPathDB" id="AmoebaDB:EIN_274110"/>
<dbReference type="FunFam" id="2.20.25.20:FF:000001">
    <property type="entry name" value="Casein kinase II subunit beta"/>
    <property type="match status" value="1"/>
</dbReference>
<keyword evidence="4" id="KW-1185">Reference proteome</keyword>
<dbReference type="SUPFAM" id="SSF57798">
    <property type="entry name" value="Casein kinase II beta subunit"/>
    <property type="match status" value="1"/>
</dbReference>
<dbReference type="Gene3D" id="2.20.25.20">
    <property type="match status" value="1"/>
</dbReference>
<dbReference type="EMBL" id="KB206783">
    <property type="protein sequence ID" value="ELP87844.1"/>
    <property type="molecule type" value="Genomic_DNA"/>
</dbReference>
<dbReference type="InterPro" id="IPR035991">
    <property type="entry name" value="Casein_kinase_II_beta-like"/>
</dbReference>
<comment type="similarity">
    <text evidence="1 2">Belongs to the casein kinase 2 subunit beta family.</text>
</comment>
<dbReference type="GO" id="GO:0019887">
    <property type="term" value="F:protein kinase regulator activity"/>
    <property type="evidence" value="ECO:0007669"/>
    <property type="project" value="InterPro"/>
</dbReference>
<dbReference type="InterPro" id="IPR000704">
    <property type="entry name" value="Casein_kinase_II_reg-sub"/>
</dbReference>
<proteinExistence type="inferred from homology"/>
<dbReference type="InterPro" id="IPR016149">
    <property type="entry name" value="Casein_kin_II_reg-sub_N"/>
</dbReference>
<dbReference type="OMA" id="QYLLMTY"/>
<keyword evidence="3" id="KW-0418">Kinase</keyword>
<protein>
    <recommendedName>
        <fullName evidence="2">Casein kinase II subunit beta</fullName>
        <shortName evidence="2">CK II beta</shortName>
    </recommendedName>
</protein>
<evidence type="ECO:0000313" key="3">
    <source>
        <dbReference type="EMBL" id="ELP87844.1"/>
    </source>
</evidence>
<reference evidence="3 4" key="1">
    <citation type="submission" date="2012-10" db="EMBL/GenBank/DDBJ databases">
        <authorList>
            <person name="Zafar N."/>
            <person name="Inman J."/>
            <person name="Hall N."/>
            <person name="Lorenzi H."/>
            <person name="Caler E."/>
        </authorList>
    </citation>
    <scope>NUCLEOTIDE SEQUENCE [LARGE SCALE GENOMIC DNA]</scope>
    <source>
        <strain evidence="3 4">IP1</strain>
    </source>
</reference>
<dbReference type="OrthoDB" id="3971593at2759"/>
<dbReference type="PANTHER" id="PTHR11740">
    <property type="entry name" value="CASEIN KINASE II SUBUNIT BETA"/>
    <property type="match status" value="1"/>
</dbReference>
<dbReference type="RefSeq" id="XP_004254615.1">
    <property type="nucleotide sequence ID" value="XM_004254567.1"/>
</dbReference>
<comment type="subunit">
    <text evidence="2">Tetramer of two alpha and two beta subunits.</text>
</comment>
<dbReference type="GO" id="GO:0005737">
    <property type="term" value="C:cytoplasm"/>
    <property type="evidence" value="ECO:0007669"/>
    <property type="project" value="TreeGrafter"/>
</dbReference>
<organism evidence="3 4">
    <name type="scientific">Entamoeba invadens IP1</name>
    <dbReference type="NCBI Taxonomy" id="370355"/>
    <lineage>
        <taxon>Eukaryota</taxon>
        <taxon>Amoebozoa</taxon>
        <taxon>Evosea</taxon>
        <taxon>Archamoebae</taxon>
        <taxon>Mastigamoebida</taxon>
        <taxon>Entamoebidae</taxon>
        <taxon>Entamoeba</taxon>
    </lineage>
</organism>
<dbReference type="PANTHER" id="PTHR11740:SF0">
    <property type="entry name" value="CASEIN KINASE II SUBUNIT BETA"/>
    <property type="match status" value="1"/>
</dbReference>
<accession>A0A0A1U1C2</accession>
<evidence type="ECO:0000313" key="4">
    <source>
        <dbReference type="Proteomes" id="UP000014680"/>
    </source>
</evidence>
<dbReference type="FunFam" id="1.10.1820.10:FF:000005">
    <property type="entry name" value="Casein kinase II subunit beta"/>
    <property type="match status" value="1"/>
</dbReference>
<evidence type="ECO:0000256" key="2">
    <source>
        <dbReference type="RuleBase" id="RU361268"/>
    </source>
</evidence>
<dbReference type="GO" id="GO:0016301">
    <property type="term" value="F:kinase activity"/>
    <property type="evidence" value="ECO:0007669"/>
    <property type="project" value="UniProtKB-KW"/>
</dbReference>
<dbReference type="KEGG" id="eiv:EIN_274110"/>
<dbReference type="Gene3D" id="1.10.1820.10">
    <property type="entry name" value="protein kinase ck2 holoenzyme, chain C, domain 1"/>
    <property type="match status" value="1"/>
</dbReference>
<dbReference type="SMART" id="SM01085">
    <property type="entry name" value="CK_II_beta"/>
    <property type="match status" value="1"/>
</dbReference>
<sequence length="228" mass="26036">MNQPQQDSETEPGGCSMPWITRFCSMPGHEYFVEVDEDYIGDQFNTYGLERCVPHFSKALDYILDCSDDCSHSRVSQEDLQQSAETLYGLVHARYILTLDGMKKMRVKVNQQAFGCCQRVKCDEQPLLPVGLYDTVGQETVKCFCPKCKDLYIPMDPHESKIDGSFIGMSFPHLYMLQYPDVVLDSDSSDSYDDSNSDVFCPTIYGFKIGKKRANKVEKIVPRKFVCF</sequence>
<dbReference type="GO" id="GO:0005956">
    <property type="term" value="C:protein kinase CK2 complex"/>
    <property type="evidence" value="ECO:0007669"/>
    <property type="project" value="UniProtKB-UniRule"/>
</dbReference>
<dbReference type="PRINTS" id="PR00472">
    <property type="entry name" value="CASNKINASEII"/>
</dbReference>
<name>A0A0A1U1C2_ENTIV</name>
<gene>
    <name evidence="3" type="ORF">EIN_274110</name>
</gene>
<dbReference type="Pfam" id="PF01214">
    <property type="entry name" value="CK_II_beta"/>
    <property type="match status" value="1"/>
</dbReference>
<keyword evidence="3" id="KW-0808">Transferase</keyword>